<keyword evidence="9" id="KW-0067">ATP-binding</keyword>
<dbReference type="Pfam" id="PF02895">
    <property type="entry name" value="H-kinase_dim"/>
    <property type="match status" value="1"/>
</dbReference>
<dbReference type="GO" id="GO:0005737">
    <property type="term" value="C:cytoplasm"/>
    <property type="evidence" value="ECO:0007669"/>
    <property type="project" value="InterPro"/>
</dbReference>
<keyword evidence="10" id="KW-0902">Two-component regulatory system</keyword>
<dbReference type="SMART" id="SM01231">
    <property type="entry name" value="H-kinase_dim"/>
    <property type="match status" value="1"/>
</dbReference>
<dbReference type="Gene3D" id="3.30.565.10">
    <property type="entry name" value="Histidine kinase-like ATPase, C-terminal domain"/>
    <property type="match status" value="1"/>
</dbReference>
<dbReference type="GO" id="GO:0000155">
    <property type="term" value="F:phosphorelay sensor kinase activity"/>
    <property type="evidence" value="ECO:0007669"/>
    <property type="project" value="InterPro"/>
</dbReference>
<dbReference type="InterPro" id="IPR037006">
    <property type="entry name" value="CheA-like_homodim_sf"/>
</dbReference>
<dbReference type="RefSeq" id="WP_125664906.1">
    <property type="nucleotide sequence ID" value="NZ_AP019308.1"/>
</dbReference>
<dbReference type="SMART" id="SM00387">
    <property type="entry name" value="HATPase_c"/>
    <property type="match status" value="1"/>
</dbReference>
<keyword evidence="6" id="KW-0808">Transferase</keyword>
<dbReference type="SMART" id="SM00073">
    <property type="entry name" value="HPT"/>
    <property type="match status" value="1"/>
</dbReference>
<dbReference type="PRINTS" id="PR00344">
    <property type="entry name" value="BCTRLSENSOR"/>
</dbReference>
<gene>
    <name evidence="12" type="ORF">Back11_59370</name>
</gene>
<evidence type="ECO:0000313" key="12">
    <source>
        <dbReference type="EMBL" id="BBH24592.1"/>
    </source>
</evidence>
<evidence type="ECO:0000256" key="7">
    <source>
        <dbReference type="ARBA" id="ARBA00022741"/>
    </source>
</evidence>
<dbReference type="PROSITE" id="PS50109">
    <property type="entry name" value="HIS_KIN"/>
    <property type="match status" value="1"/>
</dbReference>
<dbReference type="SUPFAM" id="SSF47384">
    <property type="entry name" value="Homodimeric domain of signal transducing histidine kinase"/>
    <property type="match status" value="1"/>
</dbReference>
<dbReference type="Gene3D" id="2.30.30.40">
    <property type="entry name" value="SH3 Domains"/>
    <property type="match status" value="2"/>
</dbReference>
<dbReference type="SUPFAM" id="SSF47226">
    <property type="entry name" value="Histidine-containing phosphotransfer domain, HPT domain"/>
    <property type="match status" value="1"/>
</dbReference>
<dbReference type="Pfam" id="PF01627">
    <property type="entry name" value="Hpt"/>
    <property type="match status" value="1"/>
</dbReference>
<dbReference type="CDD" id="cd00088">
    <property type="entry name" value="HPT"/>
    <property type="match status" value="1"/>
</dbReference>
<evidence type="ECO:0000256" key="6">
    <source>
        <dbReference type="ARBA" id="ARBA00022679"/>
    </source>
</evidence>
<dbReference type="Pfam" id="PF01584">
    <property type="entry name" value="CheW"/>
    <property type="match status" value="2"/>
</dbReference>
<dbReference type="InterPro" id="IPR036890">
    <property type="entry name" value="HATPase_C_sf"/>
</dbReference>
<dbReference type="PROSITE" id="PS50851">
    <property type="entry name" value="CHEW"/>
    <property type="match status" value="2"/>
</dbReference>
<dbReference type="SMART" id="SM00260">
    <property type="entry name" value="CheW"/>
    <property type="match status" value="2"/>
</dbReference>
<dbReference type="InterPro" id="IPR051315">
    <property type="entry name" value="Bact_Chemotaxis_CheA"/>
</dbReference>
<dbReference type="InterPro" id="IPR004358">
    <property type="entry name" value="Sig_transdc_His_kin-like_C"/>
</dbReference>
<keyword evidence="5" id="KW-0597">Phosphoprotein</keyword>
<dbReference type="AlphaFoldDB" id="A0A3G9J206"/>
<dbReference type="InterPro" id="IPR008207">
    <property type="entry name" value="Sig_transdc_His_kin_Hpt_dom"/>
</dbReference>
<dbReference type="Proteomes" id="UP000275368">
    <property type="component" value="Chromosome"/>
</dbReference>
<dbReference type="Gene3D" id="1.10.287.560">
    <property type="entry name" value="Histidine kinase CheA-like, homodimeric domain"/>
    <property type="match status" value="1"/>
</dbReference>
<evidence type="ECO:0000256" key="3">
    <source>
        <dbReference type="ARBA" id="ARBA00021495"/>
    </source>
</evidence>
<dbReference type="CDD" id="cd16916">
    <property type="entry name" value="HATPase_CheA-like"/>
    <property type="match status" value="1"/>
</dbReference>
<evidence type="ECO:0000256" key="2">
    <source>
        <dbReference type="ARBA" id="ARBA00012438"/>
    </source>
</evidence>
<dbReference type="Gene3D" id="2.40.50.180">
    <property type="entry name" value="CheA-289, Domain 4"/>
    <property type="match status" value="1"/>
</dbReference>
<name>A0A3G9J206_9BACL</name>
<dbReference type="InterPro" id="IPR036061">
    <property type="entry name" value="CheW-like_dom_sf"/>
</dbReference>
<dbReference type="FunFam" id="3.30.565.10:FF:000016">
    <property type="entry name" value="Chemotaxis protein CheA, putative"/>
    <property type="match status" value="1"/>
</dbReference>
<dbReference type="InterPro" id="IPR003594">
    <property type="entry name" value="HATPase_dom"/>
</dbReference>
<dbReference type="GO" id="GO:0006935">
    <property type="term" value="P:chemotaxis"/>
    <property type="evidence" value="ECO:0007669"/>
    <property type="project" value="UniProtKB-KW"/>
</dbReference>
<keyword evidence="8" id="KW-0418">Kinase</keyword>
<evidence type="ECO:0000256" key="4">
    <source>
        <dbReference type="ARBA" id="ARBA00022500"/>
    </source>
</evidence>
<dbReference type="PROSITE" id="PS50894">
    <property type="entry name" value="HPT"/>
    <property type="match status" value="1"/>
</dbReference>
<reference evidence="12 13" key="1">
    <citation type="submission" date="2018-11" db="EMBL/GenBank/DDBJ databases">
        <title>Complete genome sequence of Paenibacillus baekrokdamisoli strain KCTC 33723.</title>
        <authorList>
            <person name="Kang S.W."/>
            <person name="Lee K.C."/>
            <person name="Kim K.K."/>
            <person name="Kim J.S."/>
            <person name="Kim D.S."/>
            <person name="Ko S.H."/>
            <person name="Yang S.H."/>
            <person name="Lee J.S."/>
        </authorList>
    </citation>
    <scope>NUCLEOTIDE SEQUENCE [LARGE SCALE GENOMIC DNA]</scope>
    <source>
        <strain evidence="12 13">KCTC 33723</strain>
    </source>
</reference>
<comment type="catalytic activity">
    <reaction evidence="1">
        <text>ATP + protein L-histidine = ADP + protein N-phospho-L-histidine.</text>
        <dbReference type="EC" id="2.7.13.3"/>
    </reaction>
</comment>
<dbReference type="InterPro" id="IPR002545">
    <property type="entry name" value="CheW-lke_dom"/>
</dbReference>
<dbReference type="Pfam" id="PF02518">
    <property type="entry name" value="HATPase_c"/>
    <property type="match status" value="1"/>
</dbReference>
<comment type="function">
    <text evidence="11">Involved in the transmission of sensory signals from the chemoreceptors to the flagellar motors. CheA is autophosphorylated; it can transfer its phosphate group to either CheB or CheY.</text>
</comment>
<evidence type="ECO:0000256" key="8">
    <source>
        <dbReference type="ARBA" id="ARBA00022777"/>
    </source>
</evidence>
<dbReference type="InterPro" id="IPR005467">
    <property type="entry name" value="His_kinase_dom"/>
</dbReference>
<dbReference type="SUPFAM" id="SSF55874">
    <property type="entry name" value="ATPase domain of HSP90 chaperone/DNA topoisomerase II/histidine kinase"/>
    <property type="match status" value="1"/>
</dbReference>
<evidence type="ECO:0000256" key="10">
    <source>
        <dbReference type="ARBA" id="ARBA00023012"/>
    </source>
</evidence>
<evidence type="ECO:0000256" key="11">
    <source>
        <dbReference type="ARBA" id="ARBA00035100"/>
    </source>
</evidence>
<keyword evidence="4" id="KW-0145">Chemotaxis</keyword>
<dbReference type="EMBL" id="AP019308">
    <property type="protein sequence ID" value="BBH24592.1"/>
    <property type="molecule type" value="Genomic_DNA"/>
</dbReference>
<dbReference type="CDD" id="cd00731">
    <property type="entry name" value="CheA_reg"/>
    <property type="match status" value="1"/>
</dbReference>
<sequence>MDNITSAYMSIYLDELEEQLQILDQMLLELERVSEQNALPVLQTIFRAAHTLKGSSAVMGFEQIKDLTHKVESVFDLLRNNRLALDVNLVNVLFRCVDYLKVQRELFLQGVHVEKPIYELLELLEPYMSPSENVAMKSKENETGMNAPLQAGDLLIELFEDQDIPSFLTGLKENEKLSIVNFSMKADIEMPAARALLLVEQLKMKGNFHDFRPSISEMLSEQWQPCPIYGLFSTSENMESYIQELKVSSYLNHISIVPVKPESLTESKKLILPEVFVPATENNEAAEISGKENKGNISQTVRVDVSRLEHLINLVGELIIDQTRLHEVGRQLRSRFKGENEIGSLEDITNHLGRVIGELQEGMMKTRMLPIEQLFNRFPRLIRDLAQQAGKEIELTIEGKETELDRTLIEEISDPLIHMLRNAADHGLEPPEERARIGKPTKGQIVLKATHQENAIVLTIADDGRGIDPERNKRKAIEKGFLTEEEANRLSRKELISLIFRSGMSTAERVTDLSGRGVGMDIVRAHIEKLNGIIDIDTTLGQGTIFTIKLPLTLAIIRSLLVEVDSRTYALPLVNVIEISRLHEEDIKTLQGREVCMVRGDIVPLVRLNHILRVSSQEPRESHEKSRMFIVIVGMAEKRVCLLVDHPIGNQEIVIKTLGNYVGHVPFIAGSTILGDGGIALILDVGSIIRNSGSARTLGDGKQPGSKVVKDLKLVTFALDSETYALDIHKVKEIITPTQLTQMVSSDPFLLGIINLRGALLPVYDLRLSLGMAMQAQSPENRIMIIEVGNKDVGFWVDRVTQVLTIGEDAIEPVPEGMEGRLRQAVNGICKANNQLITLLDVERLLPQESENQEQKAGF</sequence>
<dbReference type="CDD" id="cd00732">
    <property type="entry name" value="CheW"/>
    <property type="match status" value="1"/>
</dbReference>
<dbReference type="PANTHER" id="PTHR43395">
    <property type="entry name" value="SENSOR HISTIDINE KINASE CHEA"/>
    <property type="match status" value="1"/>
</dbReference>
<dbReference type="KEGG" id="pbk:Back11_59370"/>
<accession>A0A3G9J206</accession>
<protein>
    <recommendedName>
        <fullName evidence="3">Chemotaxis protein CheA</fullName>
        <ecNumber evidence="2">2.7.13.3</ecNumber>
    </recommendedName>
</protein>
<keyword evidence="7" id="KW-0547">Nucleotide-binding</keyword>
<evidence type="ECO:0000256" key="9">
    <source>
        <dbReference type="ARBA" id="ARBA00022840"/>
    </source>
</evidence>
<organism evidence="12 13">
    <name type="scientific">Paenibacillus baekrokdamisoli</name>
    <dbReference type="NCBI Taxonomy" id="1712516"/>
    <lineage>
        <taxon>Bacteria</taxon>
        <taxon>Bacillati</taxon>
        <taxon>Bacillota</taxon>
        <taxon>Bacilli</taxon>
        <taxon>Bacillales</taxon>
        <taxon>Paenibacillaceae</taxon>
        <taxon>Paenibacillus</taxon>
    </lineage>
</organism>
<dbReference type="SUPFAM" id="SSF50341">
    <property type="entry name" value="CheW-like"/>
    <property type="match status" value="2"/>
</dbReference>
<dbReference type="InterPro" id="IPR036097">
    <property type="entry name" value="HisK_dim/P_sf"/>
</dbReference>
<dbReference type="OrthoDB" id="9803176at2"/>
<dbReference type="EC" id="2.7.13.3" evidence="2"/>
<evidence type="ECO:0000313" key="13">
    <source>
        <dbReference type="Proteomes" id="UP000275368"/>
    </source>
</evidence>
<keyword evidence="13" id="KW-1185">Reference proteome</keyword>
<dbReference type="InterPro" id="IPR004105">
    <property type="entry name" value="CheA-like_dim"/>
</dbReference>
<dbReference type="Gene3D" id="1.20.120.160">
    <property type="entry name" value="HPT domain"/>
    <property type="match status" value="1"/>
</dbReference>
<dbReference type="PANTHER" id="PTHR43395:SF10">
    <property type="entry name" value="CHEMOTAXIS PROTEIN CHEA"/>
    <property type="match status" value="1"/>
</dbReference>
<dbReference type="GO" id="GO:0005524">
    <property type="term" value="F:ATP binding"/>
    <property type="evidence" value="ECO:0007669"/>
    <property type="project" value="UniProtKB-KW"/>
</dbReference>
<evidence type="ECO:0000256" key="5">
    <source>
        <dbReference type="ARBA" id="ARBA00022553"/>
    </source>
</evidence>
<evidence type="ECO:0000256" key="1">
    <source>
        <dbReference type="ARBA" id="ARBA00000085"/>
    </source>
</evidence>
<dbReference type="InterPro" id="IPR036641">
    <property type="entry name" value="HPT_dom_sf"/>
</dbReference>
<proteinExistence type="predicted"/>